<keyword evidence="3" id="KW-0813">Transport</keyword>
<evidence type="ECO:0000256" key="5">
    <source>
        <dbReference type="ARBA" id="ARBA00022692"/>
    </source>
</evidence>
<comment type="subcellular location">
    <subcellularLocation>
        <location evidence="1">Cell membrane</location>
        <topology evidence="1">Multi-pass membrane protein</topology>
    </subcellularLocation>
</comment>
<sequence length="343" mass="38508">MNMKISKKKILKYILIFLAVAVIITLISKNNTFKELICIIIISLLITYTLKPFQIKMMNMGIDESLSALIVILTIILILLGGFLTAIPYFFKQNIGIKNALGDIQNLVDNIYFSLRPAKNTGILYILTNNLHYKIHNVIIEIFSKICNLAMNFSNILIYAIIIPIIVYYFLADSKYIMHILLNVFPVNRRLIASKISCHIDKILGRYIVSQLILSFIVGIATLIILIVLKVDFPFVLAFINAFFNIIPYFGPIFGAIPAIFVAFINSPKTALEVAIVLYILQQIEGNILCPKITGDSISMHPLTVIFLLLIGDKAAGILGMVIAVPLGAVIKIIYRDLSYYIF</sequence>
<feature type="transmembrane region" description="Helical" evidence="8">
    <location>
        <begin position="204"/>
        <end position="229"/>
    </location>
</feature>
<dbReference type="EMBL" id="JAGGLM010000001">
    <property type="protein sequence ID" value="MBP2031561.1"/>
    <property type="molecule type" value="Genomic_DNA"/>
</dbReference>
<dbReference type="PANTHER" id="PTHR21716:SF53">
    <property type="entry name" value="PERMEASE PERM-RELATED"/>
    <property type="match status" value="1"/>
</dbReference>
<evidence type="ECO:0000256" key="4">
    <source>
        <dbReference type="ARBA" id="ARBA00022475"/>
    </source>
</evidence>
<feature type="transmembrane region" description="Helical" evidence="8">
    <location>
        <begin position="65"/>
        <end position="91"/>
    </location>
</feature>
<evidence type="ECO:0000256" key="8">
    <source>
        <dbReference type="SAM" id="Phobius"/>
    </source>
</evidence>
<keyword evidence="5 8" id="KW-0812">Transmembrane</keyword>
<evidence type="ECO:0000256" key="2">
    <source>
        <dbReference type="ARBA" id="ARBA00009773"/>
    </source>
</evidence>
<dbReference type="InterPro" id="IPR002549">
    <property type="entry name" value="AI-2E-like"/>
</dbReference>
<dbReference type="RefSeq" id="WP_245331412.1">
    <property type="nucleotide sequence ID" value="NZ_JAGGLM010000001.1"/>
</dbReference>
<gene>
    <name evidence="9" type="ORF">J2Z42_000226</name>
</gene>
<reference evidence="9 10" key="1">
    <citation type="submission" date="2021-03" db="EMBL/GenBank/DDBJ databases">
        <title>Genomic Encyclopedia of Type Strains, Phase IV (KMG-IV): sequencing the most valuable type-strain genomes for metagenomic binning, comparative biology and taxonomic classification.</title>
        <authorList>
            <person name="Goeker M."/>
        </authorList>
    </citation>
    <scope>NUCLEOTIDE SEQUENCE [LARGE SCALE GENOMIC DNA]</scope>
    <source>
        <strain evidence="9 10">DSM 28783</strain>
    </source>
</reference>
<evidence type="ECO:0000256" key="1">
    <source>
        <dbReference type="ARBA" id="ARBA00004651"/>
    </source>
</evidence>
<accession>A0ABS4KNE7</accession>
<feature type="transmembrane region" description="Helical" evidence="8">
    <location>
        <begin position="10"/>
        <end position="27"/>
    </location>
</feature>
<keyword evidence="10" id="KW-1185">Reference proteome</keyword>
<comment type="caution">
    <text evidence="9">The sequence shown here is derived from an EMBL/GenBank/DDBJ whole genome shotgun (WGS) entry which is preliminary data.</text>
</comment>
<evidence type="ECO:0000256" key="3">
    <source>
        <dbReference type="ARBA" id="ARBA00022448"/>
    </source>
</evidence>
<feature type="transmembrane region" description="Helical" evidence="8">
    <location>
        <begin position="235"/>
        <end position="264"/>
    </location>
</feature>
<feature type="transmembrane region" description="Helical" evidence="8">
    <location>
        <begin position="315"/>
        <end position="335"/>
    </location>
</feature>
<feature type="transmembrane region" description="Helical" evidence="8">
    <location>
        <begin position="149"/>
        <end position="170"/>
    </location>
</feature>
<feature type="transmembrane region" description="Helical" evidence="8">
    <location>
        <begin position="33"/>
        <end position="53"/>
    </location>
</feature>
<proteinExistence type="inferred from homology"/>
<evidence type="ECO:0000256" key="6">
    <source>
        <dbReference type="ARBA" id="ARBA00022989"/>
    </source>
</evidence>
<evidence type="ECO:0000313" key="9">
    <source>
        <dbReference type="EMBL" id="MBP2031561.1"/>
    </source>
</evidence>
<dbReference type="PANTHER" id="PTHR21716">
    <property type="entry name" value="TRANSMEMBRANE PROTEIN"/>
    <property type="match status" value="1"/>
</dbReference>
<name>A0ABS4KNE7_9CLOT</name>
<dbReference type="Proteomes" id="UP001519307">
    <property type="component" value="Unassembled WGS sequence"/>
</dbReference>
<keyword evidence="6 8" id="KW-1133">Transmembrane helix</keyword>
<protein>
    <submittedName>
        <fullName evidence="9">PurR-regulated permease PerM</fullName>
    </submittedName>
</protein>
<organism evidence="9 10">
    <name type="scientific">Clostridium algifaecis</name>
    <dbReference type="NCBI Taxonomy" id="1472040"/>
    <lineage>
        <taxon>Bacteria</taxon>
        <taxon>Bacillati</taxon>
        <taxon>Bacillota</taxon>
        <taxon>Clostridia</taxon>
        <taxon>Eubacteriales</taxon>
        <taxon>Clostridiaceae</taxon>
        <taxon>Clostridium</taxon>
    </lineage>
</organism>
<evidence type="ECO:0000256" key="7">
    <source>
        <dbReference type="ARBA" id="ARBA00023136"/>
    </source>
</evidence>
<evidence type="ECO:0000313" key="10">
    <source>
        <dbReference type="Proteomes" id="UP001519307"/>
    </source>
</evidence>
<keyword evidence="7 8" id="KW-0472">Membrane</keyword>
<dbReference type="Pfam" id="PF01594">
    <property type="entry name" value="AI-2E_transport"/>
    <property type="match status" value="1"/>
</dbReference>
<keyword evidence="4" id="KW-1003">Cell membrane</keyword>
<comment type="similarity">
    <text evidence="2">Belongs to the autoinducer-2 exporter (AI-2E) (TC 2.A.86) family.</text>
</comment>